<protein>
    <submittedName>
        <fullName evidence="1">Uncharacterized protein</fullName>
    </submittedName>
</protein>
<dbReference type="AlphaFoldDB" id="W5T6Q9"/>
<name>W5T6Q9_BORHE</name>
<geneLocation type="plasmid" evidence="1">
    <name>unnamed</name>
</geneLocation>
<dbReference type="RefSeq" id="WP_276325099.1">
    <property type="nucleotide sequence ID" value="NZ_CP005690.1"/>
</dbReference>
<organism evidence="1">
    <name type="scientific">Borrelia hermsii MTW</name>
    <dbReference type="NCBI Taxonomy" id="1313291"/>
    <lineage>
        <taxon>Bacteria</taxon>
        <taxon>Pseudomonadati</taxon>
        <taxon>Spirochaetota</taxon>
        <taxon>Spirochaetia</taxon>
        <taxon>Spirochaetales</taxon>
        <taxon>Borreliaceae</taxon>
        <taxon>Borrelia</taxon>
    </lineage>
</organism>
<reference evidence="1" key="1">
    <citation type="submission" date="2013-04" db="EMBL/GenBank/DDBJ databases">
        <title>Comparative Genomics of Relapsing Fever Spirochetes.</title>
        <authorList>
            <person name="Schwan T.G."/>
            <person name="Raffel S.J."/>
            <person name="Porcella S.F."/>
            <person name="Martens C.A."/>
            <person name="Bruno D.P."/>
            <person name="Ricklefs S.M."/>
            <person name="Barbian K.B."/>
        </authorList>
    </citation>
    <scope>NUCLEOTIDE SEQUENCE</scope>
    <source>
        <strain evidence="1">MTW</strain>
        <plasmid evidence="1">unnamed</plasmid>
    </source>
</reference>
<evidence type="ECO:0000313" key="1">
    <source>
        <dbReference type="EMBL" id="AHH14653.1"/>
    </source>
</evidence>
<accession>W5T6Q9</accession>
<dbReference type="EMBL" id="CP005690">
    <property type="protein sequence ID" value="AHH14653.1"/>
    <property type="molecule type" value="Genomic_DNA"/>
</dbReference>
<dbReference type="HOGENOM" id="CLU_212527_0_0_12"/>
<keyword evidence="1" id="KW-0614">Plasmid</keyword>
<sequence length="42" mass="5179">MHQVDANIEQMDSEFKEFQRKYGADKSFHDWLAYEEGEKRKR</sequence>
<proteinExistence type="predicted"/>
<gene>
    <name evidence="1" type="ORF">BHW_0014901</name>
</gene>